<comment type="caution">
    <text evidence="3">The sequence shown here is derived from an EMBL/GenBank/DDBJ whole genome shotgun (WGS) entry which is preliminary data.</text>
</comment>
<keyword evidence="2" id="KW-1133">Transmembrane helix</keyword>
<feature type="transmembrane region" description="Helical" evidence="2">
    <location>
        <begin position="181"/>
        <end position="198"/>
    </location>
</feature>
<keyword evidence="2" id="KW-0812">Transmembrane</keyword>
<feature type="transmembrane region" description="Helical" evidence="2">
    <location>
        <begin position="210"/>
        <end position="227"/>
    </location>
</feature>
<protein>
    <recommendedName>
        <fullName evidence="5">Transmembrane protein</fullName>
    </recommendedName>
</protein>
<keyword evidence="4" id="KW-1185">Reference proteome</keyword>
<feature type="compositionally biased region" description="Polar residues" evidence="1">
    <location>
        <begin position="1"/>
        <end position="10"/>
    </location>
</feature>
<feature type="compositionally biased region" description="Basic and acidic residues" evidence="1">
    <location>
        <begin position="12"/>
        <end position="23"/>
    </location>
</feature>
<sequence length="582" mass="64475">MPAQPSTTPSAVRRELNDMDVDRVTPINTLEDGNSPPASPSPVPATVVSPSIDAIIYDGALKERPPRLYSSMRSSVESADVKVAAAIISSTVREKVIKSCIFALKGALWATVMCIPSLVIILARIPSLEDFGRAVATHDPERKYPPVLAPAPVGAQPADYPPNAFWRLAWTAHLDESVQNTVQAFSAFILVVLHITYTHERAHMPQMRQLRRFVFLVCTPAFLLQLFGRTLMFTSLVAQNALIYLPWTIAVVICSKRCKKPLACPNFAFAVALETFAYMLIGAIYIFILVPIVMVGAPGRQAIILVISLPLIRTMGTTISRLGSFIATGLAPEHACVFGLIVPCIAGYTSRLLISSVPGTSARAITIVLTSIVNVIMRVQESFREKNMYKYKVIIREYLSRRNPKAAALETGDFAGSTISSADQLESPGTRVSAVTWASERPMPFNMPSAERVLPHQFFVVETEVELASIVLASLTLYVYRLTHDPEARAHTTIGDWALETVLTLLLEVLNDALCCAWMQYYEKFDSTQTHLLRSHRITLTVFIMIGVTVAARFTSPYSIWQAKGIEPLVYEGEFYWRWSYD</sequence>
<evidence type="ECO:0000256" key="1">
    <source>
        <dbReference type="SAM" id="MobiDB-lite"/>
    </source>
</evidence>
<proteinExistence type="predicted"/>
<evidence type="ECO:0000256" key="2">
    <source>
        <dbReference type="SAM" id="Phobius"/>
    </source>
</evidence>
<feature type="region of interest" description="Disordered" evidence="1">
    <location>
        <begin position="1"/>
        <end position="45"/>
    </location>
</feature>
<feature type="transmembrane region" description="Helical" evidence="2">
    <location>
        <begin position="267"/>
        <end position="290"/>
    </location>
</feature>
<evidence type="ECO:0008006" key="5">
    <source>
        <dbReference type="Google" id="ProtNLM"/>
    </source>
</evidence>
<organism evidence="3 4">
    <name type="scientific">Diacronema lutheri</name>
    <name type="common">Unicellular marine alga</name>
    <name type="synonym">Monochrysis lutheri</name>
    <dbReference type="NCBI Taxonomy" id="2081491"/>
    <lineage>
        <taxon>Eukaryota</taxon>
        <taxon>Haptista</taxon>
        <taxon>Haptophyta</taxon>
        <taxon>Pavlovophyceae</taxon>
        <taxon>Pavlovales</taxon>
        <taxon>Pavlovaceae</taxon>
        <taxon>Diacronema</taxon>
    </lineage>
</organism>
<evidence type="ECO:0000313" key="4">
    <source>
        <dbReference type="Proteomes" id="UP000751190"/>
    </source>
</evidence>
<reference evidence="3" key="1">
    <citation type="submission" date="2021-05" db="EMBL/GenBank/DDBJ databases">
        <title>The genome of the haptophyte Pavlova lutheri (Diacronema luteri, Pavlovales) - a model for lipid biosynthesis in eukaryotic algae.</title>
        <authorList>
            <person name="Hulatt C.J."/>
            <person name="Posewitz M.C."/>
        </authorList>
    </citation>
    <scope>NUCLEOTIDE SEQUENCE</scope>
    <source>
        <strain evidence="3">NIVA-4/92</strain>
    </source>
</reference>
<dbReference type="EMBL" id="JAGTXO010000010">
    <property type="protein sequence ID" value="KAG8465464.1"/>
    <property type="molecule type" value="Genomic_DNA"/>
</dbReference>
<feature type="transmembrane region" description="Helical" evidence="2">
    <location>
        <begin position="102"/>
        <end position="123"/>
    </location>
</feature>
<dbReference type="Proteomes" id="UP000751190">
    <property type="component" value="Unassembled WGS sequence"/>
</dbReference>
<keyword evidence="2" id="KW-0472">Membrane</keyword>
<accession>A0A8J5XLM4</accession>
<gene>
    <name evidence="3" type="ORF">KFE25_002771</name>
</gene>
<dbReference type="AlphaFoldDB" id="A0A8J5XLM4"/>
<feature type="transmembrane region" description="Helical" evidence="2">
    <location>
        <begin position="233"/>
        <end position="255"/>
    </location>
</feature>
<evidence type="ECO:0000313" key="3">
    <source>
        <dbReference type="EMBL" id="KAG8465464.1"/>
    </source>
</evidence>
<name>A0A8J5XLM4_DIALT</name>